<name>A0A1I3TDH2_9BACT</name>
<reference evidence="5" key="1">
    <citation type="submission" date="2016-10" db="EMBL/GenBank/DDBJ databases">
        <authorList>
            <person name="Varghese N."/>
            <person name="Submissions S."/>
        </authorList>
    </citation>
    <scope>NUCLEOTIDE SEQUENCE [LARGE SCALE GENOMIC DNA]</scope>
    <source>
        <strain evidence="5">DSM 5918</strain>
    </source>
</reference>
<dbReference type="Pfam" id="PF14522">
    <property type="entry name" value="Cytochrome_C7"/>
    <property type="match status" value="1"/>
</dbReference>
<dbReference type="InterPro" id="IPR051829">
    <property type="entry name" value="Multiheme_Cytochr_ET"/>
</dbReference>
<dbReference type="Gene3D" id="3.90.10.10">
    <property type="entry name" value="Cytochrome C3"/>
    <property type="match status" value="1"/>
</dbReference>
<accession>A0A1I3TDH2</accession>
<dbReference type="InterPro" id="IPR024673">
    <property type="entry name" value="Octahem_Cyt_c"/>
</dbReference>
<evidence type="ECO:0000256" key="2">
    <source>
        <dbReference type="SAM" id="MobiDB-lite"/>
    </source>
</evidence>
<dbReference type="Pfam" id="PF11783">
    <property type="entry name" value="Cytochrome_cB"/>
    <property type="match status" value="1"/>
</dbReference>
<evidence type="ECO:0000313" key="5">
    <source>
        <dbReference type="Proteomes" id="UP000198635"/>
    </source>
</evidence>
<dbReference type="CDD" id="cd08168">
    <property type="entry name" value="Cytochrom_C3"/>
    <property type="match status" value="1"/>
</dbReference>
<dbReference type="InterPro" id="IPR036280">
    <property type="entry name" value="Multihaem_cyt_sf"/>
</dbReference>
<organism evidence="4 5">
    <name type="scientific">Desulfomicrobium apsheronum</name>
    <dbReference type="NCBI Taxonomy" id="52560"/>
    <lineage>
        <taxon>Bacteria</taxon>
        <taxon>Pseudomonadati</taxon>
        <taxon>Thermodesulfobacteriota</taxon>
        <taxon>Desulfovibrionia</taxon>
        <taxon>Desulfovibrionales</taxon>
        <taxon>Desulfomicrobiaceae</taxon>
        <taxon>Desulfomicrobium</taxon>
    </lineage>
</organism>
<dbReference type="RefSeq" id="WP_218143750.1">
    <property type="nucleotide sequence ID" value="NZ_FORX01000005.1"/>
</dbReference>
<keyword evidence="1" id="KW-0732">Signal</keyword>
<proteinExistence type="predicted"/>
<evidence type="ECO:0000313" key="4">
    <source>
        <dbReference type="EMBL" id="SFJ69174.1"/>
    </source>
</evidence>
<gene>
    <name evidence="4" type="ORF">SAMN04488082_105197</name>
</gene>
<dbReference type="STRING" id="52560.SAMN04488082_105197"/>
<keyword evidence="5" id="KW-1185">Reference proteome</keyword>
<dbReference type="PANTHER" id="PTHR35038">
    <property type="entry name" value="DISSIMILATORY SULFITE REDUCTASE SIRA"/>
    <property type="match status" value="1"/>
</dbReference>
<dbReference type="Proteomes" id="UP000198635">
    <property type="component" value="Unassembled WGS sequence"/>
</dbReference>
<feature type="compositionally biased region" description="Basic and acidic residues" evidence="2">
    <location>
        <begin position="44"/>
        <end position="56"/>
    </location>
</feature>
<dbReference type="Gene3D" id="1.10.1130.10">
    <property type="entry name" value="Flavocytochrome C3, Chain A"/>
    <property type="match status" value="1"/>
</dbReference>
<evidence type="ECO:0000256" key="1">
    <source>
        <dbReference type="ARBA" id="ARBA00022729"/>
    </source>
</evidence>
<dbReference type="GO" id="GO:0016491">
    <property type="term" value="F:oxidoreductase activity"/>
    <property type="evidence" value="ECO:0007669"/>
    <property type="project" value="TreeGrafter"/>
</dbReference>
<feature type="domain" description="Cytochrome c7-like" evidence="3">
    <location>
        <begin position="383"/>
        <end position="453"/>
    </location>
</feature>
<protein>
    <submittedName>
        <fullName evidence="4">Octaheme c-type cytochrome, tetrathionate reductase family</fullName>
    </submittedName>
</protein>
<dbReference type="PANTHER" id="PTHR35038:SF5">
    <property type="entry name" value="CYTOCHROME C-TYPE PROTEIN NRFB"/>
    <property type="match status" value="1"/>
</dbReference>
<feature type="region of interest" description="Disordered" evidence="2">
    <location>
        <begin position="37"/>
        <end position="58"/>
    </location>
</feature>
<dbReference type="AlphaFoldDB" id="A0A1I3TDH2"/>
<dbReference type="NCBIfam" id="TIGR04315">
    <property type="entry name" value="octaheme_Shew"/>
    <property type="match status" value="1"/>
</dbReference>
<dbReference type="EMBL" id="FORX01000005">
    <property type="protein sequence ID" value="SFJ69174.1"/>
    <property type="molecule type" value="Genomic_DNA"/>
</dbReference>
<dbReference type="SUPFAM" id="SSF48695">
    <property type="entry name" value="Multiheme cytochromes"/>
    <property type="match status" value="2"/>
</dbReference>
<evidence type="ECO:0000259" key="3">
    <source>
        <dbReference type="Pfam" id="PF14522"/>
    </source>
</evidence>
<sequence>MKTSRRARLTLAMLCAAVIIIAAVILPDLAVTAPEQGKPLGPVEKIRTPRNPRPEDWQAPDHAAALERAKAPREFVAKVKSEDPKLRQIRFKNLGLGVGDIKYSYMILDSPLVNTFENLYGPARFMHSKHAASLGGDCALCHHASPEGSDAGIDRLSETVACRTCHQESFNPAHPERIGLKAAYHQQCMGCHEEMNKGPIDCVGCHAKRVPDHKDLVRLPDDPTPMEVTQECLRCHQKAGEDMIKSAHWLWKGPSPYTVERQKKVMSGKATDTLNNFCIALPSNWPRCTSCHAGYGWKDETFDFTDMTRVDCLVCHDATDSYHKSPPAAGMPAPEVDLKFVAENVGKTNRNTCGNCHFQGGGGDAVKHADMCAVLRYPERNCDVHMGGYDFTCTDCHAAANHKIRGRSTSLPVAEGSRTCEDCHTSKPHYGDSMLDFHLNKHTDAVACNTCHSPVYSKCKATKTWWDWSEAGDKSREPVKDKYGMEDYNWMKGSFEWKEAKKPVYAWYNGYMERLLLGDVIAPEAMGFAPGDSLSAEERRSLPVTNITAPVGSIRDPSSKIFPFKLMDGIQPADAKHNYLLVPHLYPTSPDDKSAYWKNLDWQKAFVDGMKAAGLPYSGEYAWVRTNMYWGIKHEVMPKEMALSCVQCHESLKGEKTCDRCHQDRRDVDFKKLTVSGTDFGKMLSQGRDVAELVGVTDYIDFKALGYKSDPILSGGRFTKLPLGRTEP</sequence>
<dbReference type="InterPro" id="IPR029467">
    <property type="entry name" value="Cyt_c7-like"/>
</dbReference>